<organism evidence="2">
    <name type="scientific">Cuerna arida</name>
    <dbReference type="NCBI Taxonomy" id="1464854"/>
    <lineage>
        <taxon>Eukaryota</taxon>
        <taxon>Metazoa</taxon>
        <taxon>Ecdysozoa</taxon>
        <taxon>Arthropoda</taxon>
        <taxon>Hexapoda</taxon>
        <taxon>Insecta</taxon>
        <taxon>Pterygota</taxon>
        <taxon>Neoptera</taxon>
        <taxon>Paraneoptera</taxon>
        <taxon>Hemiptera</taxon>
        <taxon>Auchenorrhyncha</taxon>
        <taxon>Membracoidea</taxon>
        <taxon>Cicadellidae</taxon>
        <taxon>Cicadellinae</taxon>
        <taxon>Proconiini</taxon>
        <taxon>Cuerna</taxon>
    </lineage>
</organism>
<evidence type="ECO:0000313" key="2">
    <source>
        <dbReference type="EMBL" id="JAS41197.1"/>
    </source>
</evidence>
<keyword evidence="1" id="KW-0175">Coiled coil</keyword>
<reference evidence="2" key="1">
    <citation type="submission" date="2015-11" db="EMBL/GenBank/DDBJ databases">
        <title>De novo transcriptome assembly of four potential Pierce s Disease insect vectors from Arizona vineyards.</title>
        <authorList>
            <person name="Tassone E.E."/>
        </authorList>
    </citation>
    <scope>NUCLEOTIDE SEQUENCE</scope>
</reference>
<feature type="non-terminal residue" evidence="2">
    <location>
        <position position="152"/>
    </location>
</feature>
<evidence type="ECO:0008006" key="3">
    <source>
        <dbReference type="Google" id="ProtNLM"/>
    </source>
</evidence>
<dbReference type="EMBL" id="GECZ01028572">
    <property type="protein sequence ID" value="JAS41197.1"/>
    <property type="molecule type" value="Transcribed_RNA"/>
</dbReference>
<feature type="coiled-coil region" evidence="1">
    <location>
        <begin position="1"/>
        <end position="147"/>
    </location>
</feature>
<feature type="non-terminal residue" evidence="2">
    <location>
        <position position="1"/>
    </location>
</feature>
<dbReference type="SUPFAM" id="SSF57997">
    <property type="entry name" value="Tropomyosin"/>
    <property type="match status" value="1"/>
</dbReference>
<proteinExistence type="predicted"/>
<sequence>NHQQHDKVHSLEKQLLELQEKLKCETESIQRYKKQIAELTVQKLESEQLTNDLQSLLSNVQNQRDNFEKEIVSIQRQVQQDKGTIQQITEQNHELETRLLNSTNELERVRNDIDKCTIDSRISNEKISTLEKECASLELELKAVQKRYKQEI</sequence>
<name>A0A1B6ETF1_9HEMI</name>
<protein>
    <recommendedName>
        <fullName evidence="3">Myosin tail domain-containing protein</fullName>
    </recommendedName>
</protein>
<evidence type="ECO:0000256" key="1">
    <source>
        <dbReference type="SAM" id="Coils"/>
    </source>
</evidence>
<dbReference type="Gene3D" id="1.20.5.340">
    <property type="match status" value="1"/>
</dbReference>
<gene>
    <name evidence="2" type="ORF">g.47159</name>
</gene>
<dbReference type="AlphaFoldDB" id="A0A1B6ETF1"/>
<accession>A0A1B6ETF1</accession>